<evidence type="ECO:0000313" key="11">
    <source>
        <dbReference type="EMBL" id="OGG55288.1"/>
    </source>
</evidence>
<dbReference type="InterPro" id="IPR003660">
    <property type="entry name" value="HAMP_dom"/>
</dbReference>
<dbReference type="Gene3D" id="3.30.565.10">
    <property type="entry name" value="Histidine kinase-like ATPase, C-terminal domain"/>
    <property type="match status" value="1"/>
</dbReference>
<feature type="transmembrane region" description="Helical" evidence="8">
    <location>
        <begin position="220"/>
        <end position="241"/>
    </location>
</feature>
<dbReference type="InterPro" id="IPR036890">
    <property type="entry name" value="HATPase_C_sf"/>
</dbReference>
<dbReference type="SMART" id="SM00388">
    <property type="entry name" value="HisKA"/>
    <property type="match status" value="1"/>
</dbReference>
<dbReference type="Pfam" id="PF00512">
    <property type="entry name" value="HisKA"/>
    <property type="match status" value="1"/>
</dbReference>
<dbReference type="PANTHER" id="PTHR43065">
    <property type="entry name" value="SENSOR HISTIDINE KINASE"/>
    <property type="match status" value="1"/>
</dbReference>
<dbReference type="InterPro" id="IPR003594">
    <property type="entry name" value="HATPase_dom"/>
</dbReference>
<dbReference type="GO" id="GO:0016020">
    <property type="term" value="C:membrane"/>
    <property type="evidence" value="ECO:0007669"/>
    <property type="project" value="UniProtKB-SubCell"/>
</dbReference>
<comment type="catalytic activity">
    <reaction evidence="1">
        <text>ATP + protein L-histidine = ADP + protein N-phospho-L-histidine.</text>
        <dbReference type="EC" id="2.7.13.3"/>
    </reaction>
</comment>
<sequence length="570" mass="62298">MKNAPYNRPLSSPMLQRFNTIGVKLVATVGTALVLILAGSFLFLMQRRMRLDQEDFIRELSTITNYAKSVREYLAEHQHAFLKQDTVYTQMPTVPIIAAWQTAQKYAEGKGYAFRTPSLNARASRNEPDAFERRALGRFARDSGAWQHFEETVLDGQGVFRYAVPVRLTKDCLRCHGGVKGDPDEFGYPKEGMGVGDLKGAFVVTAPMTFLETRRRSDRVAFAGVGVATIIAITAILMFVVRRITSPLNELVVATRTLGEGDLGQVAPVRSGDEVGQLAQAFNEMAAKLKASYENLEEKVEARTSELKHSQAQLLQAAKLASIGELVGGIAHEINNPTGVIVMRAATLMEDAKALGLSEDLLNDIEVIQRQSSKLATITSGLLQFSRQSPFAPTPVDLNKVVARPISFVEPTLRNRGIACHLDLGGPLPLVSADATRIEQVLLNLYTNAIDAMPGGGELTVQTRHVPRLEAGERGRPAAGPSKMIVLGEDGRGEWVMISVRDSGEGIQSENLTRIFDPFFTTKEVGKGTGLGLAISYGIIQEHGGRIEVESRWGHGAEFRIYLPTVKDKA</sequence>
<dbReference type="PRINTS" id="PR00344">
    <property type="entry name" value="BCTRLSENSOR"/>
</dbReference>
<organism evidence="11 12">
    <name type="scientific">Handelsmanbacteria sp. (strain RIFCSPLOWO2_12_FULL_64_10)</name>
    <dbReference type="NCBI Taxonomy" id="1817868"/>
    <lineage>
        <taxon>Bacteria</taxon>
        <taxon>Candidatus Handelsmaniibacteriota</taxon>
    </lineage>
</organism>
<feature type="coiled-coil region" evidence="7">
    <location>
        <begin position="279"/>
        <end position="313"/>
    </location>
</feature>
<dbReference type="SMART" id="SM00304">
    <property type="entry name" value="HAMP"/>
    <property type="match status" value="1"/>
</dbReference>
<dbReference type="EMBL" id="MFKF01000084">
    <property type="protein sequence ID" value="OGG55288.1"/>
    <property type="molecule type" value="Genomic_DNA"/>
</dbReference>
<dbReference type="Gene3D" id="1.10.287.130">
    <property type="match status" value="1"/>
</dbReference>
<evidence type="ECO:0000256" key="2">
    <source>
        <dbReference type="ARBA" id="ARBA00004370"/>
    </source>
</evidence>
<dbReference type="InterPro" id="IPR005467">
    <property type="entry name" value="His_kinase_dom"/>
</dbReference>
<feature type="domain" description="HAMP" evidence="10">
    <location>
        <begin position="242"/>
        <end position="294"/>
    </location>
</feature>
<reference evidence="11 12" key="1">
    <citation type="journal article" date="2016" name="Nat. Commun.">
        <title>Thousands of microbial genomes shed light on interconnected biogeochemical processes in an aquifer system.</title>
        <authorList>
            <person name="Anantharaman K."/>
            <person name="Brown C.T."/>
            <person name="Hug L.A."/>
            <person name="Sharon I."/>
            <person name="Castelle C.J."/>
            <person name="Probst A.J."/>
            <person name="Thomas B.C."/>
            <person name="Singh A."/>
            <person name="Wilkins M.J."/>
            <person name="Karaoz U."/>
            <person name="Brodie E.L."/>
            <person name="Williams K.H."/>
            <person name="Hubbard S.S."/>
            <person name="Banfield J.F."/>
        </authorList>
    </citation>
    <scope>NUCLEOTIDE SEQUENCE [LARGE SCALE GENOMIC DNA]</scope>
    <source>
        <strain evidence="12">RIFCSPLOWO2_12_FULL_64_10</strain>
    </source>
</reference>
<dbReference type="CDD" id="cd00082">
    <property type="entry name" value="HisKA"/>
    <property type="match status" value="1"/>
</dbReference>
<dbReference type="PROSITE" id="PS50885">
    <property type="entry name" value="HAMP"/>
    <property type="match status" value="1"/>
</dbReference>
<dbReference type="Pfam" id="PF11845">
    <property type="entry name" value="Tll0287-like"/>
    <property type="match status" value="1"/>
</dbReference>
<keyword evidence="8" id="KW-1133">Transmembrane helix</keyword>
<comment type="subcellular location">
    <subcellularLocation>
        <location evidence="2">Membrane</location>
    </subcellularLocation>
</comment>
<dbReference type="InterPro" id="IPR003661">
    <property type="entry name" value="HisK_dim/P_dom"/>
</dbReference>
<dbReference type="EC" id="2.7.13.3" evidence="3"/>
<dbReference type="PROSITE" id="PS50109">
    <property type="entry name" value="HIS_KIN"/>
    <property type="match status" value="1"/>
</dbReference>
<dbReference type="InterPro" id="IPR036097">
    <property type="entry name" value="HisK_dim/P_sf"/>
</dbReference>
<gene>
    <name evidence="11" type="ORF">A3F84_08720</name>
</gene>
<name>A0A1F6D1H6_HANXR</name>
<evidence type="ECO:0000256" key="8">
    <source>
        <dbReference type="SAM" id="Phobius"/>
    </source>
</evidence>
<dbReference type="Proteomes" id="UP000178606">
    <property type="component" value="Unassembled WGS sequence"/>
</dbReference>
<evidence type="ECO:0000256" key="7">
    <source>
        <dbReference type="SAM" id="Coils"/>
    </source>
</evidence>
<evidence type="ECO:0000256" key="1">
    <source>
        <dbReference type="ARBA" id="ARBA00000085"/>
    </source>
</evidence>
<keyword evidence="8" id="KW-0812">Transmembrane</keyword>
<evidence type="ECO:0000256" key="6">
    <source>
        <dbReference type="ARBA" id="ARBA00022777"/>
    </source>
</evidence>
<dbReference type="SUPFAM" id="SSF47384">
    <property type="entry name" value="Homodimeric domain of signal transducing histidine kinase"/>
    <property type="match status" value="1"/>
</dbReference>
<dbReference type="AlphaFoldDB" id="A0A1F6D1H6"/>
<evidence type="ECO:0000256" key="5">
    <source>
        <dbReference type="ARBA" id="ARBA00022679"/>
    </source>
</evidence>
<proteinExistence type="predicted"/>
<dbReference type="Pfam" id="PF00672">
    <property type="entry name" value="HAMP"/>
    <property type="match status" value="1"/>
</dbReference>
<feature type="domain" description="Histidine kinase" evidence="9">
    <location>
        <begin position="329"/>
        <end position="567"/>
    </location>
</feature>
<keyword evidence="8" id="KW-0472">Membrane</keyword>
<keyword evidence="6" id="KW-0418">Kinase</keyword>
<evidence type="ECO:0000256" key="4">
    <source>
        <dbReference type="ARBA" id="ARBA00022553"/>
    </source>
</evidence>
<dbReference type="Gene3D" id="6.10.340.10">
    <property type="match status" value="1"/>
</dbReference>
<dbReference type="SUPFAM" id="SSF158472">
    <property type="entry name" value="HAMP domain-like"/>
    <property type="match status" value="1"/>
</dbReference>
<comment type="caution">
    <text evidence="11">The sequence shown here is derived from an EMBL/GenBank/DDBJ whole genome shotgun (WGS) entry which is preliminary data.</text>
</comment>
<dbReference type="PANTHER" id="PTHR43065:SF42">
    <property type="entry name" value="TWO-COMPONENT SENSOR PPRA"/>
    <property type="match status" value="1"/>
</dbReference>
<keyword evidence="4" id="KW-0597">Phosphoprotein</keyword>
<evidence type="ECO:0000259" key="9">
    <source>
        <dbReference type="PROSITE" id="PS50109"/>
    </source>
</evidence>
<keyword evidence="7" id="KW-0175">Coiled coil</keyword>
<evidence type="ECO:0000256" key="3">
    <source>
        <dbReference type="ARBA" id="ARBA00012438"/>
    </source>
</evidence>
<evidence type="ECO:0000313" key="12">
    <source>
        <dbReference type="Proteomes" id="UP000178606"/>
    </source>
</evidence>
<dbReference type="InterPro" id="IPR021796">
    <property type="entry name" value="Tll0287-like_dom"/>
</dbReference>
<dbReference type="CDD" id="cd06225">
    <property type="entry name" value="HAMP"/>
    <property type="match status" value="1"/>
</dbReference>
<dbReference type="SMART" id="SM00387">
    <property type="entry name" value="HATPase_c"/>
    <property type="match status" value="1"/>
</dbReference>
<accession>A0A1F6D1H6</accession>
<dbReference type="Pfam" id="PF02518">
    <property type="entry name" value="HATPase_c"/>
    <property type="match status" value="1"/>
</dbReference>
<evidence type="ECO:0000259" key="10">
    <source>
        <dbReference type="PROSITE" id="PS50885"/>
    </source>
</evidence>
<feature type="transmembrane region" description="Helical" evidence="8">
    <location>
        <begin position="20"/>
        <end position="44"/>
    </location>
</feature>
<dbReference type="SUPFAM" id="SSF55874">
    <property type="entry name" value="ATPase domain of HSP90 chaperone/DNA topoisomerase II/histidine kinase"/>
    <property type="match status" value="1"/>
</dbReference>
<keyword evidence="5" id="KW-0808">Transferase</keyword>
<dbReference type="GO" id="GO:0000155">
    <property type="term" value="F:phosphorelay sensor kinase activity"/>
    <property type="evidence" value="ECO:0007669"/>
    <property type="project" value="InterPro"/>
</dbReference>
<protein>
    <recommendedName>
        <fullName evidence="3">histidine kinase</fullName>
        <ecNumber evidence="3">2.7.13.3</ecNumber>
    </recommendedName>
</protein>
<dbReference type="InterPro" id="IPR004358">
    <property type="entry name" value="Sig_transdc_His_kin-like_C"/>
</dbReference>